<dbReference type="Pfam" id="PF23036">
    <property type="entry name" value="TRAPPC10_1st"/>
    <property type="match status" value="1"/>
</dbReference>
<evidence type="ECO:0000256" key="1">
    <source>
        <dbReference type="ARBA" id="ARBA00004555"/>
    </source>
</evidence>
<dbReference type="Pfam" id="PF12584">
    <property type="entry name" value="TRAPPC10"/>
    <property type="match status" value="1"/>
</dbReference>
<gene>
    <name evidence="8" type="ORF">DB88DRAFT_480477</name>
</gene>
<evidence type="ECO:0000313" key="8">
    <source>
        <dbReference type="EMBL" id="KAK1926038.1"/>
    </source>
</evidence>
<sequence>MPPRSVTVTYTLHPAPPPNASASSSSSPLLAALEGIRAQTPLTNLHWKPTSRTALRTIQTADVDLVELGEAGTAGKEVAGSVLEWPLTNLCLVMCESDEVYKTQTRSFIRDWLSLLAARRNSHAPLIVLVNSASAAASSGKNVFGRDKGVIAKLRTDFNTSKRDRCVQVNLPPDGRADPAVWVEVINKLKESIVSALDSAVLEREEDVKRGEAQRLTVGWNFCTWFLLKESLAHSFEGVNLNEDALVVYEELEAAFLQVLKEQNLSWFGKLGATGPRDDSLPILDTTTKPYREMLQTSSISIFDFRIYVFARQAQLLGKLGRITEIAKRGQWFVASLTRRLRENEADLAENFIESWTYTACMDIVRKCDEWSRIDRPNGDYSGLIAYESARSELLDIARTQVERIGVAVGHLPDEYPFAPSSTPAPVNDDVLFESSDNGLSDGPGDDTPSPRSSLSNQQLLAAIADKANFQALYTTLTKRTITAYQACNKVNSVIRLKADLAALALLKEDWISAYDLCRDLARDCAEQHIWEPASRFALAGAIRAHQHLTLDKHEDWTNLALAYLRTCAIVADQPSSIEVERVLEGFREQEIEYTAEHHRAFEVRVDGDLAAWTDEPGVSSIKVAITNLLSNDVSFDMITLDLEDGAHEGIAFTAVDGTLKPGENIISASCHTSITGLFSLNESRISIGKVVFMYRPEAGSRVRLPRDARGPKTTLRMPFDIALDKESTVVVEIHSGEVDLRDARVVLVSEQEDVHYKMESASCKDAAIQASQDEIVLGDVKSGRTVHVVVPYSGSAAAESSRSRTVLRYLTGTGESRAAIDHHQVSMSLPLSVNVQDFFRPKCLVSHFTIASDGREQLRIGSVRLDEGDQRGYEVESARKEWDRSTMITPSQPLSCLFKIRKKQSDASAVLRLVIRYRGIPEEISSACRAASRQDSPVARAALQVLSHKGAWLPEYLATGKLGEAFEAALRSEISLRATEDVPAFVQAANEALASEAAVDFWRTLEIPVDVPQQRLLTTVRFEQKAPVGTIYEGRAVSLDMSFTSTFDWLGSETGVVRGGSVELVWDVAVSQDDWIVLGRKKGHYTTQGDTPSTQTLVLVPVRAGRLFLPTVHVQLFRPSSSEAGSRASRRDSTSATTELNGGEDGAAASEEVTCETFVENAAEVVDVLPATKARTVLVPIQPRDGWVG</sequence>
<keyword evidence="9" id="KW-1185">Reference proteome</keyword>
<evidence type="ECO:0000256" key="4">
    <source>
        <dbReference type="SAM" id="MobiDB-lite"/>
    </source>
</evidence>
<keyword evidence="3" id="KW-0333">Golgi apparatus</keyword>
<comment type="caution">
    <text evidence="8">The sequence shown here is derived from an EMBL/GenBank/DDBJ whole genome shotgun (WGS) entry which is preliminary data.</text>
</comment>
<accession>A0AAD9FTV8</accession>
<evidence type="ECO:0000259" key="5">
    <source>
        <dbReference type="Pfam" id="PF12584"/>
    </source>
</evidence>
<dbReference type="InterPro" id="IPR056913">
    <property type="entry name" value="TRAPPC10/Trs130_N"/>
</dbReference>
<dbReference type="GO" id="GO:0005829">
    <property type="term" value="C:cytosol"/>
    <property type="evidence" value="ECO:0007669"/>
    <property type="project" value="GOC"/>
</dbReference>
<evidence type="ECO:0000259" key="7">
    <source>
        <dbReference type="Pfam" id="PF23274"/>
    </source>
</evidence>
<feature type="domain" description="DUF7077" evidence="7">
    <location>
        <begin position="714"/>
        <end position="816"/>
    </location>
</feature>
<evidence type="ECO:0000259" key="6">
    <source>
        <dbReference type="Pfam" id="PF23036"/>
    </source>
</evidence>
<dbReference type="InterPro" id="IPR022233">
    <property type="entry name" value="TRAPPC10/Trs130_C"/>
</dbReference>
<dbReference type="AlphaFoldDB" id="A0AAD9FTV8"/>
<dbReference type="InterPro" id="IPR055505">
    <property type="entry name" value="DUF7077"/>
</dbReference>
<dbReference type="GO" id="GO:0034498">
    <property type="term" value="P:early endosome to Golgi transport"/>
    <property type="evidence" value="ECO:0007669"/>
    <property type="project" value="TreeGrafter"/>
</dbReference>
<dbReference type="Pfam" id="PF23274">
    <property type="entry name" value="DUF7077"/>
    <property type="match status" value="1"/>
</dbReference>
<feature type="region of interest" description="Disordered" evidence="4">
    <location>
        <begin position="418"/>
        <end position="455"/>
    </location>
</feature>
<dbReference type="PANTHER" id="PTHR13251:SF3">
    <property type="entry name" value="TRAFFICKING PROTEIN PARTICLE COMPLEX SUBUNIT 10"/>
    <property type="match status" value="1"/>
</dbReference>
<dbReference type="InterPro" id="IPR045126">
    <property type="entry name" value="TRAPPC10/Trs130"/>
</dbReference>
<feature type="domain" description="TRAPPC10/Trs130 N-terminal" evidence="6">
    <location>
        <begin position="34"/>
        <end position="327"/>
    </location>
</feature>
<protein>
    <submittedName>
        <fullName evidence="8">Trafficking protein particle complex subunit 10</fullName>
    </submittedName>
</protein>
<reference evidence="8" key="1">
    <citation type="submission" date="2023-02" db="EMBL/GenBank/DDBJ databases">
        <title>Identification and recombinant expression of a fungal hydrolase from Papiliotrema laurentii that hydrolyzes apple cutin and clears colloidal polyester polyurethane.</title>
        <authorList>
            <consortium name="DOE Joint Genome Institute"/>
            <person name="Roman V.A."/>
            <person name="Bojanowski C."/>
            <person name="Crable B.R."/>
            <person name="Wagner D.N."/>
            <person name="Hung C.S."/>
            <person name="Nadeau L.J."/>
            <person name="Schratz L."/>
            <person name="Haridas S."/>
            <person name="Pangilinan J."/>
            <person name="Lipzen A."/>
            <person name="Na H."/>
            <person name="Yan M."/>
            <person name="Ng V."/>
            <person name="Grigoriev I.V."/>
            <person name="Spatafora J.W."/>
            <person name="Barlow D."/>
            <person name="Biffinger J."/>
            <person name="Kelley-Loughnane N."/>
            <person name="Varaljay V.A."/>
            <person name="Crookes-Goodson W.J."/>
        </authorList>
    </citation>
    <scope>NUCLEOTIDE SEQUENCE</scope>
    <source>
        <strain evidence="8">5307AH</strain>
    </source>
</reference>
<keyword evidence="2" id="KW-0813">Transport</keyword>
<dbReference type="EMBL" id="JAODAN010000002">
    <property type="protein sequence ID" value="KAK1926038.1"/>
    <property type="molecule type" value="Genomic_DNA"/>
</dbReference>
<feature type="domain" description="TRAPPC10/Trs130 C-terminal" evidence="5">
    <location>
        <begin position="1009"/>
        <end position="1170"/>
    </location>
</feature>
<name>A0AAD9FTV8_PAPLA</name>
<evidence type="ECO:0000256" key="3">
    <source>
        <dbReference type="ARBA" id="ARBA00023034"/>
    </source>
</evidence>
<dbReference type="PANTHER" id="PTHR13251">
    <property type="entry name" value="EPILEPSY HOLOPROSENCEPHALY CANDIDATE 1/TMEM1"/>
    <property type="match status" value="1"/>
</dbReference>
<comment type="subcellular location">
    <subcellularLocation>
        <location evidence="1">Golgi apparatus</location>
    </subcellularLocation>
</comment>
<dbReference type="Proteomes" id="UP001182556">
    <property type="component" value="Unassembled WGS sequence"/>
</dbReference>
<dbReference type="GO" id="GO:0006891">
    <property type="term" value="P:intra-Golgi vesicle-mediated transport"/>
    <property type="evidence" value="ECO:0007669"/>
    <property type="project" value="TreeGrafter"/>
</dbReference>
<organism evidence="8 9">
    <name type="scientific">Papiliotrema laurentii</name>
    <name type="common">Cryptococcus laurentii</name>
    <dbReference type="NCBI Taxonomy" id="5418"/>
    <lineage>
        <taxon>Eukaryota</taxon>
        <taxon>Fungi</taxon>
        <taxon>Dikarya</taxon>
        <taxon>Basidiomycota</taxon>
        <taxon>Agaricomycotina</taxon>
        <taxon>Tremellomycetes</taxon>
        <taxon>Tremellales</taxon>
        <taxon>Rhynchogastremaceae</taxon>
        <taxon>Papiliotrema</taxon>
    </lineage>
</organism>
<proteinExistence type="predicted"/>
<evidence type="ECO:0000256" key="2">
    <source>
        <dbReference type="ARBA" id="ARBA00022448"/>
    </source>
</evidence>
<dbReference type="GO" id="GO:1990071">
    <property type="term" value="C:TRAPPII protein complex"/>
    <property type="evidence" value="ECO:0007669"/>
    <property type="project" value="InterPro"/>
</dbReference>
<evidence type="ECO:0000313" key="9">
    <source>
        <dbReference type="Proteomes" id="UP001182556"/>
    </source>
</evidence>
<feature type="region of interest" description="Disordered" evidence="4">
    <location>
        <begin position="1124"/>
        <end position="1152"/>
    </location>
</feature>